<gene>
    <name evidence="6" type="primary">LOC100566071</name>
</gene>
<dbReference type="OrthoDB" id="9033778at2759"/>
<dbReference type="PANTHER" id="PTHR48081">
    <property type="entry name" value="AB HYDROLASE SUPERFAMILY PROTEIN C4A8.06C"/>
    <property type="match status" value="1"/>
</dbReference>
<reference evidence="6" key="2">
    <citation type="submission" date="2025-08" db="UniProtKB">
        <authorList>
            <consortium name="Ensembl"/>
        </authorList>
    </citation>
    <scope>IDENTIFICATION</scope>
</reference>
<dbReference type="GO" id="GO:0016020">
    <property type="term" value="C:membrane"/>
    <property type="evidence" value="ECO:0007669"/>
    <property type="project" value="InterPro"/>
</dbReference>
<protein>
    <recommendedName>
        <fullName evidence="5">Alpha/beta hydrolase fold-3 domain-containing protein</fullName>
    </recommendedName>
</protein>
<evidence type="ECO:0000256" key="1">
    <source>
        <dbReference type="ARBA" id="ARBA00010515"/>
    </source>
</evidence>
<dbReference type="Pfam" id="PF07859">
    <property type="entry name" value="Abhydrolase_3"/>
    <property type="match status" value="2"/>
</dbReference>
<dbReference type="InterPro" id="IPR013094">
    <property type="entry name" value="AB_hydrolase_3"/>
</dbReference>
<comment type="similarity">
    <text evidence="1">Belongs to the 'GDXG' lipolytic enzyme family.</text>
</comment>
<evidence type="ECO:0000256" key="4">
    <source>
        <dbReference type="SAM" id="Phobius"/>
    </source>
</evidence>
<name>A0A803TEP9_ANOCA</name>
<reference evidence="6" key="1">
    <citation type="submission" date="2009-12" db="EMBL/GenBank/DDBJ databases">
        <title>The Genome Sequence of Anolis carolinensis (Green Anole Lizard).</title>
        <authorList>
            <consortium name="The Genome Sequencing Platform"/>
            <person name="Di Palma F."/>
            <person name="Alfoldi J."/>
            <person name="Heiman D."/>
            <person name="Young S."/>
            <person name="Grabherr M."/>
            <person name="Johnson J."/>
            <person name="Lander E.S."/>
            <person name="Lindblad-Toh K."/>
        </authorList>
    </citation>
    <scope>NUCLEOTIDE SEQUENCE [LARGE SCALE GENOMIC DNA]</scope>
    <source>
        <strain evidence="6">JBL SC #1</strain>
    </source>
</reference>
<dbReference type="SUPFAM" id="SSF53474">
    <property type="entry name" value="alpha/beta-Hydrolases"/>
    <property type="match status" value="1"/>
</dbReference>
<dbReference type="InParanoid" id="A0A803TEP9"/>
<feature type="domain" description="Alpha/beta hydrolase fold-3" evidence="5">
    <location>
        <begin position="118"/>
        <end position="256"/>
    </location>
</feature>
<feature type="domain" description="Alpha/beta hydrolase fold-3" evidence="5">
    <location>
        <begin position="323"/>
        <end position="382"/>
    </location>
</feature>
<keyword evidence="4" id="KW-1133">Transmembrane helix</keyword>
<evidence type="ECO:0000259" key="5">
    <source>
        <dbReference type="Pfam" id="PF07859"/>
    </source>
</evidence>
<dbReference type="Gene3D" id="3.40.50.1820">
    <property type="entry name" value="alpha/beta hydrolase"/>
    <property type="match status" value="1"/>
</dbReference>
<evidence type="ECO:0000256" key="3">
    <source>
        <dbReference type="PIRSR" id="PIRSR037251-1"/>
    </source>
</evidence>
<organism evidence="6 7">
    <name type="scientific">Anolis carolinensis</name>
    <name type="common">Green anole</name>
    <name type="synonym">American chameleon</name>
    <dbReference type="NCBI Taxonomy" id="28377"/>
    <lineage>
        <taxon>Eukaryota</taxon>
        <taxon>Metazoa</taxon>
        <taxon>Chordata</taxon>
        <taxon>Craniata</taxon>
        <taxon>Vertebrata</taxon>
        <taxon>Euteleostomi</taxon>
        <taxon>Lepidosauria</taxon>
        <taxon>Squamata</taxon>
        <taxon>Bifurcata</taxon>
        <taxon>Unidentata</taxon>
        <taxon>Episquamata</taxon>
        <taxon>Toxicofera</taxon>
        <taxon>Iguania</taxon>
        <taxon>Dactyloidae</taxon>
        <taxon>Anolis</taxon>
    </lineage>
</organism>
<dbReference type="Proteomes" id="UP000001646">
    <property type="component" value="Unplaced"/>
</dbReference>
<feature type="transmembrane region" description="Helical" evidence="4">
    <location>
        <begin position="48"/>
        <end position="68"/>
    </location>
</feature>
<dbReference type="InterPro" id="IPR017157">
    <property type="entry name" value="Arylacetamide_deacetylase"/>
</dbReference>
<dbReference type="KEGG" id="acs:100566071"/>
<dbReference type="Ensembl" id="ENSACAT00000048072.1">
    <property type="protein sequence ID" value="ENSACAP00000033689.1"/>
    <property type="gene ID" value="ENSACAG00000034924.1"/>
</dbReference>
<dbReference type="GO" id="GO:0052689">
    <property type="term" value="F:carboxylic ester hydrolase activity"/>
    <property type="evidence" value="ECO:0007669"/>
    <property type="project" value="InterPro"/>
</dbReference>
<feature type="active site" evidence="3">
    <location>
        <position position="380"/>
    </location>
</feature>
<keyword evidence="4" id="KW-0472">Membrane</keyword>
<dbReference type="GeneID" id="100566071"/>
<reference evidence="6" key="3">
    <citation type="submission" date="2025-09" db="UniProtKB">
        <authorList>
            <consortium name="Ensembl"/>
        </authorList>
    </citation>
    <scope>IDENTIFICATION</scope>
</reference>
<dbReference type="InterPro" id="IPR029058">
    <property type="entry name" value="AB_hydrolase_fold"/>
</dbReference>
<evidence type="ECO:0000313" key="7">
    <source>
        <dbReference type="Proteomes" id="UP000001646"/>
    </source>
</evidence>
<keyword evidence="4" id="KW-0812">Transmembrane</keyword>
<dbReference type="PIRSF" id="PIRSF037251">
    <property type="entry name" value="Arylacetamide_deacetylase"/>
    <property type="match status" value="1"/>
</dbReference>
<dbReference type="OMA" id="IHFLKHA"/>
<feature type="active site" evidence="3">
    <location>
        <position position="196"/>
    </location>
</feature>
<keyword evidence="7" id="KW-1185">Reference proteome</keyword>
<dbReference type="GeneTree" id="ENSGT00940000163565"/>
<dbReference type="RefSeq" id="XP_003230097.1">
    <property type="nucleotide sequence ID" value="XM_003230049.4"/>
</dbReference>
<dbReference type="PANTHER" id="PTHR48081:SF32">
    <property type="entry name" value="ALPHA_BETA HYDROLASE FOLD-3 DOMAIN-CONTAINING PROTEIN"/>
    <property type="match status" value="1"/>
</dbReference>
<keyword evidence="2" id="KW-0378">Hydrolase</keyword>
<sequence length="410" mass="46118">MELAWSLWALARSLGAWALCGLFARAVYYNLTRTHLPPGIKQRNRVRWMTLLMNVLLALALGIEKLGICSRYKIWRLVMNGIPPLGDSGLVIKDLRFDGVPVRMYQSKSRPSEKSRAIVYIPGGVGLLGSISAYERVCRYIARESGFVVVSVGYRLAPEHLYPVPLLDCCTAVIHFLKHAADYGVDPDHVTVGGDSSGGTFATAVCQRLTARKDLPRIRAQALLYPFLQAVDFNLPSYQQNCSIPPLFKKRAVKLGLMYLMGTSEHVGYLMKNAHMTRDLQAKYQKWISADHIPDEFKARGYVPAEPSPFCEALPPFCTKGLDPMFSPLLAEDETLRQLPEAFLLTCEYDVVRDDGLLYKKRLEDNGVPVTWCHVKDGFHGIAFFVDYGPFDLQISRSTLNHLIQFLEDL</sequence>
<evidence type="ECO:0000313" key="6">
    <source>
        <dbReference type="Ensembl" id="ENSACAP00000033689.1"/>
    </source>
</evidence>
<feature type="transmembrane region" description="Helical" evidence="4">
    <location>
        <begin position="7"/>
        <end position="28"/>
    </location>
</feature>
<evidence type="ECO:0000256" key="2">
    <source>
        <dbReference type="ARBA" id="ARBA00022801"/>
    </source>
</evidence>
<dbReference type="InterPro" id="IPR050300">
    <property type="entry name" value="GDXG_lipolytic_enzyme"/>
</dbReference>
<proteinExistence type="inferred from homology"/>
<feature type="active site" evidence="3">
    <location>
        <position position="350"/>
    </location>
</feature>
<accession>A0A803TEP9</accession>
<dbReference type="AlphaFoldDB" id="A0A803TEP9"/>